<reference evidence="2 3" key="1">
    <citation type="submission" date="2021-03" db="EMBL/GenBank/DDBJ databases">
        <authorList>
            <person name="Peeters C."/>
        </authorList>
    </citation>
    <scope>NUCLEOTIDE SEQUENCE [LARGE SCALE GENOMIC DNA]</scope>
    <source>
        <strain evidence="2 3">LMG 26411</strain>
    </source>
</reference>
<dbReference type="GO" id="GO:0018812">
    <property type="term" value="F:3-hydroxyacyl-CoA dehydratase activity"/>
    <property type="evidence" value="ECO:0007669"/>
    <property type="project" value="UniProtKB-EC"/>
</dbReference>
<accession>A0ABN7Q9T2</accession>
<keyword evidence="2" id="KW-0456">Lyase</keyword>
<dbReference type="EMBL" id="CAJPVI010000035">
    <property type="protein sequence ID" value="CAG2155845.1"/>
    <property type="molecule type" value="Genomic_DNA"/>
</dbReference>
<dbReference type="Pfam" id="PF00378">
    <property type="entry name" value="ECH_1"/>
    <property type="match status" value="1"/>
</dbReference>
<comment type="caution">
    <text evidence="2">The sequence shown here is derived from an EMBL/GenBank/DDBJ whole genome shotgun (WGS) entry which is preliminary data.</text>
</comment>
<dbReference type="SUPFAM" id="SSF52096">
    <property type="entry name" value="ClpP/crotonase"/>
    <property type="match status" value="1"/>
</dbReference>
<proteinExistence type="inferred from homology"/>
<comment type="similarity">
    <text evidence="1">Belongs to the enoyl-CoA hydratase/isomerase family.</text>
</comment>
<evidence type="ECO:0000313" key="2">
    <source>
        <dbReference type="EMBL" id="CAG2155845.1"/>
    </source>
</evidence>
<dbReference type="EC" id="4.2.1.150" evidence="2"/>
<evidence type="ECO:0000256" key="1">
    <source>
        <dbReference type="ARBA" id="ARBA00005254"/>
    </source>
</evidence>
<dbReference type="InterPro" id="IPR029045">
    <property type="entry name" value="ClpP/crotonase-like_dom_sf"/>
</dbReference>
<dbReference type="Proteomes" id="UP000672657">
    <property type="component" value="Unassembled WGS sequence"/>
</dbReference>
<dbReference type="PANTHER" id="PTHR11941:SF171">
    <property type="entry name" value="SD19268P"/>
    <property type="match status" value="1"/>
</dbReference>
<dbReference type="InterPro" id="IPR001753">
    <property type="entry name" value="Enoyl-CoA_hydra/iso"/>
</dbReference>
<dbReference type="RefSeq" id="WP_211955962.1">
    <property type="nucleotide sequence ID" value="NZ_CAJPVI010000035.1"/>
</dbReference>
<organism evidence="2 3">
    <name type="scientific">Cupriavidus numazuensis</name>
    <dbReference type="NCBI Taxonomy" id="221992"/>
    <lineage>
        <taxon>Bacteria</taxon>
        <taxon>Pseudomonadati</taxon>
        <taxon>Pseudomonadota</taxon>
        <taxon>Betaproteobacteria</taxon>
        <taxon>Burkholderiales</taxon>
        <taxon>Burkholderiaceae</taxon>
        <taxon>Cupriavidus</taxon>
    </lineage>
</organism>
<evidence type="ECO:0000313" key="3">
    <source>
        <dbReference type="Proteomes" id="UP000672657"/>
    </source>
</evidence>
<gene>
    <name evidence="2" type="primary">crt_8</name>
    <name evidence="2" type="ORF">LMG26411_05040</name>
</gene>
<protein>
    <submittedName>
        <fullName evidence="2">Short-chain-enoyl-CoA hydratase</fullName>
        <ecNumber evidence="2">4.2.1.150</ecNumber>
    </submittedName>
</protein>
<dbReference type="PANTHER" id="PTHR11941">
    <property type="entry name" value="ENOYL-COA HYDRATASE-RELATED"/>
    <property type="match status" value="1"/>
</dbReference>
<dbReference type="CDD" id="cd06558">
    <property type="entry name" value="crotonase-like"/>
    <property type="match status" value="1"/>
</dbReference>
<dbReference type="Gene3D" id="3.90.226.10">
    <property type="entry name" value="2-enoyl-CoA Hydratase, Chain A, domain 1"/>
    <property type="match status" value="1"/>
</dbReference>
<name>A0ABN7Q9T2_9BURK</name>
<keyword evidence="3" id="KW-1185">Reference proteome</keyword>
<sequence>METTTPRCIIDRQAGGVVVITFDNGRLNLLTAEACAVYTQTLRELSRCEETQLLVIKGGESAFLGGADIKFLKDAGKADIDAYIRGVHGLCEQIRDLPFPTMSVISGYCLGAGMEVAAVCDIKIADAGAKFGMPEVKLGVPSVIHGAMLPAMIGMTRTRDLLLSGRMIPAGLALEWGLISDVAPQGELEPRAAHWRHELLEGAPRAMRIQKQLIRNWERMPLQEAIAIGIDALVSAYETDEPKRYMETFLQNRKRAR</sequence>